<keyword evidence="3" id="KW-0274">FAD</keyword>
<evidence type="ECO:0000256" key="1">
    <source>
        <dbReference type="ARBA" id="ARBA00001974"/>
    </source>
</evidence>
<accession>A0AAD4MXY2</accession>
<proteinExistence type="predicted"/>
<evidence type="ECO:0000256" key="2">
    <source>
        <dbReference type="ARBA" id="ARBA00022630"/>
    </source>
</evidence>
<dbReference type="GO" id="GO:0050660">
    <property type="term" value="F:flavin adenine dinucleotide binding"/>
    <property type="evidence" value="ECO:0007669"/>
    <property type="project" value="InterPro"/>
</dbReference>
<dbReference type="Gene3D" id="2.40.110.10">
    <property type="entry name" value="Butyryl-CoA Dehydrogenase, subunit A, domain 2"/>
    <property type="match status" value="1"/>
</dbReference>
<reference evidence="4" key="1">
    <citation type="submission" date="2022-01" db="EMBL/GenBank/DDBJ databases">
        <title>Genome Sequence Resource for Two Populations of Ditylenchus destructor, the Migratory Endoparasitic Phytonematode.</title>
        <authorList>
            <person name="Zhang H."/>
            <person name="Lin R."/>
            <person name="Xie B."/>
        </authorList>
    </citation>
    <scope>NUCLEOTIDE SEQUENCE</scope>
    <source>
        <strain evidence="4">BazhouSP</strain>
    </source>
</reference>
<dbReference type="Gene3D" id="1.10.540.10">
    <property type="entry name" value="Acyl-CoA dehydrogenase/oxidase, N-terminal domain"/>
    <property type="match status" value="1"/>
</dbReference>
<dbReference type="GO" id="GO:0016627">
    <property type="term" value="F:oxidoreductase activity, acting on the CH-CH group of donors"/>
    <property type="evidence" value="ECO:0007669"/>
    <property type="project" value="InterPro"/>
</dbReference>
<sequence>MENDLASSAVILCGSDHLKKKFLTRLIEEPLMASCVTETGAGSVVAEAEANAEKKDSAMGQEEGSYADIAMDRVKVSCIDSATDIDAVSRKLTEVFRYAYAEGRKEFENYVKIHHTSEFENYVGKVRACWQKQGSGLKIDDCIPSSEFFRGFVFIGDGEYAGRCIPIESLE</sequence>
<keyword evidence="2" id="KW-0285">Flavoprotein</keyword>
<evidence type="ECO:0000313" key="4">
    <source>
        <dbReference type="EMBL" id="KAI1707163.1"/>
    </source>
</evidence>
<dbReference type="InterPro" id="IPR037069">
    <property type="entry name" value="AcylCoA_DH/ox_N_sf"/>
</dbReference>
<protein>
    <submittedName>
        <fullName evidence="4">Uncharacterized protein</fullName>
    </submittedName>
</protein>
<dbReference type="InterPro" id="IPR046373">
    <property type="entry name" value="Acyl-CoA_Oxase/DH_mid-dom_sf"/>
</dbReference>
<evidence type="ECO:0000256" key="3">
    <source>
        <dbReference type="ARBA" id="ARBA00022827"/>
    </source>
</evidence>
<keyword evidence="5" id="KW-1185">Reference proteome</keyword>
<name>A0AAD4MXY2_9BILA</name>
<dbReference type="Proteomes" id="UP001201812">
    <property type="component" value="Unassembled WGS sequence"/>
</dbReference>
<dbReference type="InterPro" id="IPR009100">
    <property type="entry name" value="AcylCoA_DH/oxidase_NM_dom_sf"/>
</dbReference>
<organism evidence="4 5">
    <name type="scientific">Ditylenchus destructor</name>
    <dbReference type="NCBI Taxonomy" id="166010"/>
    <lineage>
        <taxon>Eukaryota</taxon>
        <taxon>Metazoa</taxon>
        <taxon>Ecdysozoa</taxon>
        <taxon>Nematoda</taxon>
        <taxon>Chromadorea</taxon>
        <taxon>Rhabditida</taxon>
        <taxon>Tylenchina</taxon>
        <taxon>Tylenchomorpha</taxon>
        <taxon>Sphaerularioidea</taxon>
        <taxon>Anguinidae</taxon>
        <taxon>Anguininae</taxon>
        <taxon>Ditylenchus</taxon>
    </lineage>
</organism>
<evidence type="ECO:0000313" key="5">
    <source>
        <dbReference type="Proteomes" id="UP001201812"/>
    </source>
</evidence>
<comment type="cofactor">
    <cofactor evidence="1">
        <name>FAD</name>
        <dbReference type="ChEBI" id="CHEBI:57692"/>
    </cofactor>
</comment>
<dbReference type="SUPFAM" id="SSF56645">
    <property type="entry name" value="Acyl-CoA dehydrogenase NM domain-like"/>
    <property type="match status" value="1"/>
</dbReference>
<dbReference type="EMBL" id="JAKKPZ010000042">
    <property type="protein sequence ID" value="KAI1707163.1"/>
    <property type="molecule type" value="Genomic_DNA"/>
</dbReference>
<dbReference type="AlphaFoldDB" id="A0AAD4MXY2"/>
<gene>
    <name evidence="4" type="ORF">DdX_12539</name>
</gene>
<comment type="caution">
    <text evidence="4">The sequence shown here is derived from an EMBL/GenBank/DDBJ whole genome shotgun (WGS) entry which is preliminary data.</text>
</comment>